<dbReference type="STRING" id="698492.A0A0E9NP03"/>
<evidence type="ECO:0000256" key="3">
    <source>
        <dbReference type="ARBA" id="ARBA00022553"/>
    </source>
</evidence>
<evidence type="ECO:0000256" key="6">
    <source>
        <dbReference type="PROSITE-ProRule" id="PRU00169"/>
    </source>
</evidence>
<feature type="transmembrane region" description="Helical" evidence="8">
    <location>
        <begin position="315"/>
        <end position="334"/>
    </location>
</feature>
<reference evidence="11 12" key="1">
    <citation type="journal article" date="2011" name="J. Gen. Appl. Microbiol.">
        <title>Draft genome sequencing of the enigmatic yeast Saitoella complicata.</title>
        <authorList>
            <person name="Nishida H."/>
            <person name="Hamamoto M."/>
            <person name="Sugiyama J."/>
        </authorList>
    </citation>
    <scope>NUCLEOTIDE SEQUENCE [LARGE SCALE GENOMIC DNA]</scope>
    <source>
        <strain evidence="11 12">NRRL Y-17804</strain>
    </source>
</reference>
<dbReference type="EC" id="2.7.13.3" evidence="2"/>
<evidence type="ECO:0000313" key="12">
    <source>
        <dbReference type="Proteomes" id="UP000033140"/>
    </source>
</evidence>
<dbReference type="PANTHER" id="PTHR43047">
    <property type="entry name" value="TWO-COMPONENT HISTIDINE PROTEIN KINASE"/>
    <property type="match status" value="1"/>
</dbReference>
<dbReference type="Proteomes" id="UP000033140">
    <property type="component" value="Unassembled WGS sequence"/>
</dbReference>
<dbReference type="PROSITE" id="PS50109">
    <property type="entry name" value="HIS_KIN"/>
    <property type="match status" value="1"/>
</dbReference>
<feature type="region of interest" description="Disordered" evidence="7">
    <location>
        <begin position="716"/>
        <end position="741"/>
    </location>
</feature>
<dbReference type="PRINTS" id="PR00344">
    <property type="entry name" value="BCTRLSENSOR"/>
</dbReference>
<dbReference type="InterPro" id="IPR005467">
    <property type="entry name" value="His_kinase_dom"/>
</dbReference>
<dbReference type="PANTHER" id="PTHR43047:SF66">
    <property type="entry name" value="HISKA"/>
    <property type="match status" value="1"/>
</dbReference>
<dbReference type="Pfam" id="PF02518">
    <property type="entry name" value="HATPase_c"/>
    <property type="match status" value="1"/>
</dbReference>
<keyword evidence="12" id="KW-1185">Reference proteome</keyword>
<dbReference type="InterPro" id="IPR011006">
    <property type="entry name" value="CheY-like_superfamily"/>
</dbReference>
<feature type="transmembrane region" description="Helical" evidence="8">
    <location>
        <begin position="230"/>
        <end position="248"/>
    </location>
</feature>
<dbReference type="SMART" id="SM00387">
    <property type="entry name" value="HATPase_c"/>
    <property type="match status" value="1"/>
</dbReference>
<dbReference type="OMA" id="VDDDMIT"/>
<dbReference type="SUPFAM" id="SSF47384">
    <property type="entry name" value="Homodimeric domain of signal transducing histidine kinase"/>
    <property type="match status" value="1"/>
</dbReference>
<feature type="transmembrane region" description="Helical" evidence="8">
    <location>
        <begin position="200"/>
        <end position="223"/>
    </location>
</feature>
<accession>A0A0E9NP03</accession>
<keyword evidence="4" id="KW-0808">Transferase</keyword>
<dbReference type="GO" id="GO:0005886">
    <property type="term" value="C:plasma membrane"/>
    <property type="evidence" value="ECO:0007669"/>
    <property type="project" value="TreeGrafter"/>
</dbReference>
<dbReference type="InterPro" id="IPR003594">
    <property type="entry name" value="HATPase_dom"/>
</dbReference>
<dbReference type="InterPro" id="IPR004358">
    <property type="entry name" value="Sig_transdc_His_kin-like_C"/>
</dbReference>
<dbReference type="CDD" id="cd00082">
    <property type="entry name" value="HisKA"/>
    <property type="match status" value="1"/>
</dbReference>
<protein>
    <recommendedName>
        <fullName evidence="2">histidine kinase</fullName>
        <ecNumber evidence="2">2.7.13.3</ecNumber>
    </recommendedName>
</protein>
<evidence type="ECO:0000256" key="4">
    <source>
        <dbReference type="ARBA" id="ARBA00022679"/>
    </source>
</evidence>
<dbReference type="GO" id="GO:0000155">
    <property type="term" value="F:phosphorelay sensor kinase activity"/>
    <property type="evidence" value="ECO:0007669"/>
    <property type="project" value="InterPro"/>
</dbReference>
<dbReference type="SMART" id="SM00388">
    <property type="entry name" value="HisKA"/>
    <property type="match status" value="1"/>
</dbReference>
<dbReference type="Gene3D" id="3.30.565.10">
    <property type="entry name" value="Histidine kinase-like ATPase, C-terminal domain"/>
    <property type="match status" value="1"/>
</dbReference>
<feature type="compositionally biased region" description="Basic and acidic residues" evidence="7">
    <location>
        <begin position="716"/>
        <end position="726"/>
    </location>
</feature>
<name>A0A0E9NP03_SAICN</name>
<evidence type="ECO:0000259" key="9">
    <source>
        <dbReference type="PROSITE" id="PS50109"/>
    </source>
</evidence>
<dbReference type="InterPro" id="IPR036890">
    <property type="entry name" value="HATPase_C_sf"/>
</dbReference>
<dbReference type="InterPro" id="IPR036097">
    <property type="entry name" value="HisK_dim/P_sf"/>
</dbReference>
<feature type="transmembrane region" description="Helical" evidence="8">
    <location>
        <begin position="268"/>
        <end position="284"/>
    </location>
</feature>
<evidence type="ECO:0000256" key="8">
    <source>
        <dbReference type="SAM" id="Phobius"/>
    </source>
</evidence>
<dbReference type="Pfam" id="PF00512">
    <property type="entry name" value="HisKA"/>
    <property type="match status" value="1"/>
</dbReference>
<feature type="domain" description="Response regulatory" evidence="10">
    <location>
        <begin position="904"/>
        <end position="1023"/>
    </location>
</feature>
<evidence type="ECO:0000256" key="1">
    <source>
        <dbReference type="ARBA" id="ARBA00000085"/>
    </source>
</evidence>
<keyword evidence="8" id="KW-1133">Transmembrane helix</keyword>
<comment type="caution">
    <text evidence="11">The sequence shown here is derived from an EMBL/GenBank/DDBJ whole genome shotgun (WGS) entry which is preliminary data.</text>
</comment>
<dbReference type="CDD" id="cd17546">
    <property type="entry name" value="REC_hyHK_CKI1_RcsC-like"/>
    <property type="match status" value="1"/>
</dbReference>
<evidence type="ECO:0000256" key="7">
    <source>
        <dbReference type="SAM" id="MobiDB-lite"/>
    </source>
</evidence>
<reference evidence="11 12" key="3">
    <citation type="journal article" date="2015" name="Genome Announc.">
        <title>Draft Genome Sequence of the Archiascomycetous Yeast Saitoella complicata.</title>
        <authorList>
            <person name="Yamauchi K."/>
            <person name="Kondo S."/>
            <person name="Hamamoto M."/>
            <person name="Takahashi Y."/>
            <person name="Ogura Y."/>
            <person name="Hayashi T."/>
            <person name="Nishida H."/>
        </authorList>
    </citation>
    <scope>NUCLEOTIDE SEQUENCE [LARGE SCALE GENOMIC DNA]</scope>
    <source>
        <strain evidence="11 12">NRRL Y-17804</strain>
    </source>
</reference>
<feature type="transmembrane region" description="Helical" evidence="8">
    <location>
        <begin position="291"/>
        <end position="309"/>
    </location>
</feature>
<dbReference type="Gene3D" id="1.10.287.130">
    <property type="match status" value="1"/>
</dbReference>
<dbReference type="SMART" id="SM00448">
    <property type="entry name" value="REC"/>
    <property type="match status" value="1"/>
</dbReference>
<evidence type="ECO:0000256" key="5">
    <source>
        <dbReference type="ARBA" id="ARBA00022777"/>
    </source>
</evidence>
<feature type="region of interest" description="Disordered" evidence="7">
    <location>
        <begin position="81"/>
        <end position="124"/>
    </location>
</feature>
<feature type="region of interest" description="Disordered" evidence="7">
    <location>
        <begin position="15"/>
        <end position="62"/>
    </location>
</feature>
<dbReference type="PROSITE" id="PS50110">
    <property type="entry name" value="RESPONSE_REGULATORY"/>
    <property type="match status" value="1"/>
</dbReference>
<evidence type="ECO:0000313" key="11">
    <source>
        <dbReference type="EMBL" id="GAO51160.1"/>
    </source>
</evidence>
<feature type="compositionally biased region" description="Low complexity" evidence="7">
    <location>
        <begin position="97"/>
        <end position="120"/>
    </location>
</feature>
<evidence type="ECO:0000259" key="10">
    <source>
        <dbReference type="PROSITE" id="PS50110"/>
    </source>
</evidence>
<reference evidence="11 12" key="2">
    <citation type="journal article" date="2014" name="J. Gen. Appl. Microbiol.">
        <title>The early diverging ascomycetous budding yeast Saitoella complicata has three histone deacetylases belonging to the Clr6, Hos2, and Rpd3 lineages.</title>
        <authorList>
            <person name="Nishida H."/>
            <person name="Matsumoto T."/>
            <person name="Kondo S."/>
            <person name="Hamamoto M."/>
            <person name="Yoshikawa H."/>
        </authorList>
    </citation>
    <scope>NUCLEOTIDE SEQUENCE [LARGE SCALE GENOMIC DNA]</scope>
    <source>
        <strain evidence="11 12">NRRL Y-17804</strain>
    </source>
</reference>
<organism evidence="11 12">
    <name type="scientific">Saitoella complicata (strain BCRC 22490 / CBS 7301 / JCM 7358 / NBRC 10748 / NRRL Y-17804)</name>
    <dbReference type="NCBI Taxonomy" id="698492"/>
    <lineage>
        <taxon>Eukaryota</taxon>
        <taxon>Fungi</taxon>
        <taxon>Dikarya</taxon>
        <taxon>Ascomycota</taxon>
        <taxon>Taphrinomycotina</taxon>
        <taxon>Taphrinomycotina incertae sedis</taxon>
        <taxon>Saitoella</taxon>
    </lineage>
</organism>
<feature type="compositionally biased region" description="Basic and acidic residues" evidence="7">
    <location>
        <begin position="884"/>
        <end position="894"/>
    </location>
</feature>
<feature type="compositionally biased region" description="Polar residues" evidence="7">
    <location>
        <begin position="797"/>
        <end position="811"/>
    </location>
</feature>
<evidence type="ECO:0000256" key="2">
    <source>
        <dbReference type="ARBA" id="ARBA00012438"/>
    </source>
</evidence>
<keyword evidence="8" id="KW-0472">Membrane</keyword>
<dbReference type="EMBL" id="BACD03000042">
    <property type="protein sequence ID" value="GAO51160.1"/>
    <property type="molecule type" value="Genomic_DNA"/>
</dbReference>
<feature type="modified residue" description="4-aspartylphosphate" evidence="6">
    <location>
        <position position="958"/>
    </location>
</feature>
<sequence length="1037" mass="114610">MAPIGLRRRFASFMRASPALPTHTSPQDPEIPHLQLEGPEHIQLQQPKEHHTNRSSSSAESYSEIVVDNTFTALRQAAYEGSVFPDDEEEGDDAAPSSRRGGASRSRGSRTSGSQGTSSGFPRRQSFGMTAAQQLKGLTYFIIRKVNKFLFLRFNDPEKERNFQAESWETQKNITMTTCMFYVLFWGLSVGLTPKPFNVFMWWTYVFWTGVTILPLPVMAWFNWPQSHKVIWQFWAVVGTWSWALAMLSDMYHCGFYTDHRNCGQRDFAGLFFFASAVPTLAIWSMKISRLPHIVAWTTFIVLLGVFIVSGRSSWARHVVFLFTFFGFLMYISYAREKMSRRSFVLKERLKEQIAATREAQACERQEADSKKRFVSYIFHEVRVPLNIATLAVQTLEGDGVLDRERIGEGTKEIADALKSSLGMMAQVLNDVLDFNRMEEGKLLQSTKPFSFHSVIRTILVGIRVSAADRQITLLSDCDPAIDALGVELMGDEMRLRQVIGNLAGNAVKFTGVGGEVKIVTRLLYAGPIVPEEEEAIGPMDVDGKIKELGEKMVPAVVPCPTAHTAGTRGLVLAPKFERFHSTDSATGDEPLRIHNHAIIRVEIVDSGVGIKKSDMKDNRLFSPYVQTEEGRRQGGKGTGLGLALVRNIVELSGGRLGVRSVRGKGSTFWVEMAYGLPPDWVPAQHHAGNGDGHKRPSAAAGWASEATMQNLAATLERKSSPRDRGNSNGTVKSDISMGDLSNKGATVMHVDEVELTPCADREVGPGVIKLNVEISDEEGESSVRALRPGLMPRPSVLTQQSSSAGQSDTSPLLKKDEGAALAPTMLLERPTPPPPRASSPARNRSPSPSPKKESRDEARPMTAPAPLMSSKSYDPAAPNTLQEHPHLHERSESEPALTTRTLQILVVDDDMITRRLMTRLICRMGHTVTAAEDGSIAIKTLQERCDTETAIDLVFLDNQMPILSGVEAVRQMRRLGYVIPVCGVTGNALKEDQEEFVGAGADRVLTKPVMETDVKDVIRFAMEKKQRLLEEATGAA</sequence>
<dbReference type="Gene3D" id="3.40.50.2300">
    <property type="match status" value="1"/>
</dbReference>
<proteinExistence type="predicted"/>
<dbReference type="InterPro" id="IPR003661">
    <property type="entry name" value="HisK_dim/P_dom"/>
</dbReference>
<dbReference type="AlphaFoldDB" id="A0A0E9NP03"/>
<dbReference type="InterPro" id="IPR001789">
    <property type="entry name" value="Sig_transdc_resp-reg_receiver"/>
</dbReference>
<keyword evidence="5" id="KW-0418">Kinase</keyword>
<keyword evidence="8" id="KW-0812">Transmembrane</keyword>
<dbReference type="GO" id="GO:0009927">
    <property type="term" value="F:histidine phosphotransfer kinase activity"/>
    <property type="evidence" value="ECO:0007669"/>
    <property type="project" value="TreeGrafter"/>
</dbReference>
<feature type="transmembrane region" description="Helical" evidence="8">
    <location>
        <begin position="174"/>
        <end position="194"/>
    </location>
</feature>
<dbReference type="SUPFAM" id="SSF52172">
    <property type="entry name" value="CheY-like"/>
    <property type="match status" value="1"/>
</dbReference>
<dbReference type="Pfam" id="PF00072">
    <property type="entry name" value="Response_reg"/>
    <property type="match status" value="1"/>
</dbReference>
<gene>
    <name evidence="11" type="ORF">G7K_5271-t1</name>
</gene>
<feature type="domain" description="Histidine kinase" evidence="9">
    <location>
        <begin position="377"/>
        <end position="677"/>
    </location>
</feature>
<keyword evidence="3 6" id="KW-0597">Phosphoprotein</keyword>
<feature type="compositionally biased region" description="Basic and acidic residues" evidence="7">
    <location>
        <begin position="851"/>
        <end position="860"/>
    </location>
</feature>
<comment type="catalytic activity">
    <reaction evidence="1">
        <text>ATP + protein L-histidine = ADP + protein N-phospho-L-histidine.</text>
        <dbReference type="EC" id="2.7.13.3"/>
    </reaction>
</comment>
<feature type="region of interest" description="Disordered" evidence="7">
    <location>
        <begin position="777"/>
        <end position="897"/>
    </location>
</feature>
<dbReference type="SUPFAM" id="SSF55874">
    <property type="entry name" value="ATPase domain of HSP90 chaperone/DNA topoisomerase II/histidine kinase"/>
    <property type="match status" value="1"/>
</dbReference>